<dbReference type="EMBL" id="FQZP01000008">
    <property type="protein sequence ID" value="SHI75731.1"/>
    <property type="molecule type" value="Genomic_DNA"/>
</dbReference>
<accession>A0A1M6DR91</accession>
<feature type="region of interest" description="Disordered" evidence="1">
    <location>
        <begin position="118"/>
        <end position="147"/>
    </location>
</feature>
<organism evidence="3 4">
    <name type="scientific">Thermoclostridium caenicola</name>
    <dbReference type="NCBI Taxonomy" id="659425"/>
    <lineage>
        <taxon>Bacteria</taxon>
        <taxon>Bacillati</taxon>
        <taxon>Bacillota</taxon>
        <taxon>Clostridia</taxon>
        <taxon>Eubacteriales</taxon>
        <taxon>Oscillospiraceae</taxon>
        <taxon>Thermoclostridium</taxon>
    </lineage>
</organism>
<keyword evidence="3" id="KW-0282">Flagellum</keyword>
<protein>
    <submittedName>
        <fullName evidence="3">Flagellar protein FlgJ</fullName>
    </submittedName>
</protein>
<dbReference type="Pfam" id="PF10135">
    <property type="entry name" value="Rod-binding"/>
    <property type="match status" value="1"/>
</dbReference>
<reference evidence="3 4" key="1">
    <citation type="submission" date="2016-11" db="EMBL/GenBank/DDBJ databases">
        <authorList>
            <person name="Varghese N."/>
            <person name="Submissions S."/>
        </authorList>
    </citation>
    <scope>NUCLEOTIDE SEQUENCE [LARGE SCALE GENOMIC DNA]</scope>
    <source>
        <strain evidence="3 4">DSM 19027</strain>
    </source>
</reference>
<keyword evidence="3" id="KW-0969">Cilium</keyword>
<dbReference type="InterPro" id="IPR019301">
    <property type="entry name" value="Flagellar_prot_FlgJ_N"/>
</dbReference>
<evidence type="ECO:0000313" key="4">
    <source>
        <dbReference type="Proteomes" id="UP000324781"/>
    </source>
</evidence>
<gene>
    <name evidence="3" type="ORF">SAMN05444373_100873</name>
</gene>
<sequence length="147" mass="16594">MKIEGFAQQYMQNVQDTRRVTDSADFEAALRKAYNENDKQKLKEACIQFESIMLQTLYKQMKATVPKGGLFEESNARNIFQDMLDEELMSACSKRGVGIADMMYRQLSAQMDRTYVASGTSRDEADLTGDAESESSIGAEMVEKPMD</sequence>
<dbReference type="AlphaFoldDB" id="A0A1M6DR91"/>
<proteinExistence type="predicted"/>
<name>A0A1M6DR91_9FIRM</name>
<evidence type="ECO:0000256" key="1">
    <source>
        <dbReference type="SAM" id="MobiDB-lite"/>
    </source>
</evidence>
<evidence type="ECO:0000313" key="3">
    <source>
        <dbReference type="EMBL" id="SHI75731.1"/>
    </source>
</evidence>
<feature type="domain" description="Flagellar protein FlgJ N-terminal" evidence="2">
    <location>
        <begin position="59"/>
        <end position="106"/>
    </location>
</feature>
<keyword evidence="4" id="KW-1185">Reference proteome</keyword>
<dbReference type="RefSeq" id="WP_149678106.1">
    <property type="nucleotide sequence ID" value="NZ_FQZP01000008.1"/>
</dbReference>
<dbReference type="Proteomes" id="UP000324781">
    <property type="component" value="Unassembled WGS sequence"/>
</dbReference>
<evidence type="ECO:0000259" key="2">
    <source>
        <dbReference type="Pfam" id="PF10135"/>
    </source>
</evidence>
<keyword evidence="3" id="KW-0966">Cell projection</keyword>
<dbReference type="OrthoDB" id="9796740at2"/>